<gene>
    <name evidence="1" type="ORF">BK022_03550</name>
</gene>
<evidence type="ECO:0000313" key="2">
    <source>
        <dbReference type="Proteomes" id="UP000180215"/>
    </source>
</evidence>
<dbReference type="EMBL" id="MNAO01000022">
    <property type="protein sequence ID" value="OHV17745.1"/>
    <property type="molecule type" value="Genomic_DNA"/>
</dbReference>
<comment type="caution">
    <text evidence="1">The sequence shown here is derived from an EMBL/GenBank/DDBJ whole genome shotgun (WGS) entry which is preliminary data.</text>
</comment>
<accession>A0A1S1P9S8</accession>
<protein>
    <submittedName>
        <fullName evidence="1">Uncharacterized protein</fullName>
    </submittedName>
</protein>
<dbReference type="AlphaFoldDB" id="A0A1S1P9S8"/>
<dbReference type="Proteomes" id="UP000180215">
    <property type="component" value="Unassembled WGS sequence"/>
</dbReference>
<sequence length="70" mass="7968">MVRQVIAKADDVFAFDQADIRNLCEIREPLDRRAHVRDEVSINFFLESLSISNPFVDAFIERFAGATGHS</sequence>
<reference evidence="1 2" key="1">
    <citation type="submission" date="2016-10" db="EMBL/GenBank/DDBJ databases">
        <title>Draft genome sequence of Methylobacterium extorquens CP3, a seed endophyte of Crotalaria pumila with plant growth-promoting and metal tolerance properties.</title>
        <authorList>
            <person name="Sanchez-Lopez A.S."/>
            <person name="Van Hamme J.D."/>
            <person name="Thijs S."/>
            <person name="Mcammond B.M."/>
            <person name="Stevens V."/>
            <person name="Gonzalez-Chavez M.D.C."/>
            <person name="Vangronsveld J."/>
        </authorList>
    </citation>
    <scope>NUCLEOTIDE SEQUENCE [LARGE SCALE GENOMIC DNA]</scope>
    <source>
        <strain evidence="1 2">CP3</strain>
    </source>
</reference>
<name>A0A1S1P9S8_METEX</name>
<proteinExistence type="predicted"/>
<evidence type="ECO:0000313" key="1">
    <source>
        <dbReference type="EMBL" id="OHV17745.1"/>
    </source>
</evidence>
<organism evidence="1 2">
    <name type="scientific">Methylorubrum extorquens</name>
    <name type="common">Methylobacterium dichloromethanicum</name>
    <name type="synonym">Methylobacterium extorquens</name>
    <dbReference type="NCBI Taxonomy" id="408"/>
    <lineage>
        <taxon>Bacteria</taxon>
        <taxon>Pseudomonadati</taxon>
        <taxon>Pseudomonadota</taxon>
        <taxon>Alphaproteobacteria</taxon>
        <taxon>Hyphomicrobiales</taxon>
        <taxon>Methylobacteriaceae</taxon>
        <taxon>Methylorubrum</taxon>
    </lineage>
</organism>